<keyword evidence="2" id="KW-1185">Reference proteome</keyword>
<evidence type="ECO:0000313" key="1">
    <source>
        <dbReference type="EMBL" id="KAG2385725.1"/>
    </source>
</evidence>
<dbReference type="GeneID" id="68095995"/>
<reference evidence="1 2" key="1">
    <citation type="journal article" date="2018" name="BMC Genomics">
        <title>The genome of Naegleria lovaniensis, the basis for a comparative approach to unravel pathogenicity factors of the human pathogenic amoeba N. fowleri.</title>
        <authorList>
            <person name="Liechti N."/>
            <person name="Schurch N."/>
            <person name="Bruggmann R."/>
            <person name="Wittwer M."/>
        </authorList>
    </citation>
    <scope>NUCLEOTIDE SEQUENCE [LARGE SCALE GENOMIC DNA]</scope>
    <source>
        <strain evidence="1 2">ATCC 30569</strain>
    </source>
</reference>
<dbReference type="Proteomes" id="UP000816034">
    <property type="component" value="Unassembled WGS sequence"/>
</dbReference>
<accession>A0AA88GRW1</accession>
<dbReference type="EMBL" id="PYSW02000018">
    <property type="protein sequence ID" value="KAG2385725.1"/>
    <property type="molecule type" value="Genomic_DNA"/>
</dbReference>
<comment type="caution">
    <text evidence="1">The sequence shown here is derived from an EMBL/GenBank/DDBJ whole genome shotgun (WGS) entry which is preliminary data.</text>
</comment>
<protein>
    <submittedName>
        <fullName evidence="1">Uncharacterized protein</fullName>
    </submittedName>
</protein>
<dbReference type="RefSeq" id="XP_044549718.1">
    <property type="nucleotide sequence ID" value="XM_044693080.1"/>
</dbReference>
<evidence type="ECO:0000313" key="2">
    <source>
        <dbReference type="Proteomes" id="UP000816034"/>
    </source>
</evidence>
<gene>
    <name evidence="1" type="ORF">C9374_003540</name>
</gene>
<dbReference type="AlphaFoldDB" id="A0AA88GRW1"/>
<organism evidence="1 2">
    <name type="scientific">Naegleria lovaniensis</name>
    <name type="common">Amoeba</name>
    <dbReference type="NCBI Taxonomy" id="51637"/>
    <lineage>
        <taxon>Eukaryota</taxon>
        <taxon>Discoba</taxon>
        <taxon>Heterolobosea</taxon>
        <taxon>Tetramitia</taxon>
        <taxon>Eutetramitia</taxon>
        <taxon>Vahlkampfiidae</taxon>
        <taxon>Naegleria</taxon>
    </lineage>
</organism>
<name>A0AA88GRW1_NAELO</name>
<sequence length="270" mass="30992">MVNWKTLGGSVVVLSVAADYILTKHIYKIDKLYEEYEHRDGDSKTIFMKGNNERIHGLLQSFESKFGEKLVFQDHYSTIIELPPKVKANTDSPKLTAQPNEILLTDSNHSEMSSSSLQIKNYGNNNIVDVSHLALSFFTSYLFYLESRMLKIGEPSYGNTEPDEINKVKFQVGDHVSIFKVIERTDSEILMRTPLGTLEWFKISKPQQDDNKIQINFGSGVLKNERLAKNPLFRVSMPLHNLFSKYLVMQTKTNLERIIKQMNHNNIGDD</sequence>
<proteinExistence type="predicted"/>